<comment type="similarity">
    <text evidence="1">Belongs to the IPP transferase family.</text>
</comment>
<dbReference type="PANTHER" id="PTHR11088">
    <property type="entry name" value="TRNA DIMETHYLALLYLTRANSFERASE"/>
    <property type="match status" value="1"/>
</dbReference>
<reference evidence="5" key="1">
    <citation type="submission" date="2021-01" db="EMBL/GenBank/DDBJ databases">
        <authorList>
            <person name="Corre E."/>
            <person name="Pelletier E."/>
            <person name="Niang G."/>
            <person name="Scheremetjew M."/>
            <person name="Finn R."/>
            <person name="Kale V."/>
            <person name="Holt S."/>
            <person name="Cochrane G."/>
            <person name="Meng A."/>
            <person name="Brown T."/>
            <person name="Cohen L."/>
        </authorList>
    </citation>
    <scope>NUCLEOTIDE SEQUENCE</scope>
    <source>
        <strain evidence="5">CCMP3328</strain>
    </source>
</reference>
<dbReference type="PANTHER" id="PTHR11088:SF60">
    <property type="entry name" value="TRNA DIMETHYLALLYLTRANSFERASE"/>
    <property type="match status" value="1"/>
</dbReference>
<accession>A0A7R9ZQ88</accession>
<gene>
    <name evidence="5" type="ORF">CAUS1442_LOCUS11448</name>
</gene>
<organism evidence="5">
    <name type="scientific">Craspedostauros australis</name>
    <dbReference type="NCBI Taxonomy" id="1486917"/>
    <lineage>
        <taxon>Eukaryota</taxon>
        <taxon>Sar</taxon>
        <taxon>Stramenopiles</taxon>
        <taxon>Ochrophyta</taxon>
        <taxon>Bacillariophyta</taxon>
        <taxon>Bacillariophyceae</taxon>
        <taxon>Bacillariophycidae</taxon>
        <taxon>Naviculales</taxon>
        <taxon>Naviculaceae</taxon>
        <taxon>Craspedostauros</taxon>
    </lineage>
</organism>
<keyword evidence="3" id="KW-0547">Nucleotide-binding</keyword>
<dbReference type="AlphaFoldDB" id="A0A7R9ZQ88"/>
<dbReference type="EMBL" id="HBEF01018565">
    <property type="protein sequence ID" value="CAD8339315.1"/>
    <property type="molecule type" value="Transcribed_RNA"/>
</dbReference>
<dbReference type="GO" id="GO:0052381">
    <property type="term" value="F:tRNA dimethylallyltransferase activity"/>
    <property type="evidence" value="ECO:0007669"/>
    <property type="project" value="TreeGrafter"/>
</dbReference>
<sequence length="199" mass="22998">MCPDDRMNHTRVVDQRCEQMLMRGLVKETADLQLNGIFPEMATKAIGYRQTLDYLNRDDTSNDEAAAFDAYIDDFTTATRRYAKKQMAWFRKDKDFCFVPVPLLQSKTDRVAVTAQEVMRLIAMSRDDYEAELSSPKSQSAQTKKRNEAQGKTMKFYKFQRHLLTKGSAELERALQEAIECSNRMRSKRKKLDGVAESN</sequence>
<keyword evidence="2" id="KW-0808">Transferase</keyword>
<evidence type="ECO:0008006" key="6">
    <source>
        <dbReference type="Google" id="ProtNLM"/>
    </source>
</evidence>
<dbReference type="InterPro" id="IPR039657">
    <property type="entry name" value="Dimethylallyltransferase"/>
</dbReference>
<protein>
    <recommendedName>
        <fullName evidence="6">tRNA dimethylallyltransferase</fullName>
    </recommendedName>
</protein>
<dbReference type="InterPro" id="IPR027417">
    <property type="entry name" value="P-loop_NTPase"/>
</dbReference>
<evidence type="ECO:0000256" key="1">
    <source>
        <dbReference type="ARBA" id="ARBA00005842"/>
    </source>
</evidence>
<dbReference type="GO" id="GO:0006400">
    <property type="term" value="P:tRNA modification"/>
    <property type="evidence" value="ECO:0007669"/>
    <property type="project" value="TreeGrafter"/>
</dbReference>
<dbReference type="Pfam" id="PF01715">
    <property type="entry name" value="IPPT"/>
    <property type="match status" value="1"/>
</dbReference>
<name>A0A7R9ZQ88_9STRA</name>
<evidence type="ECO:0000256" key="4">
    <source>
        <dbReference type="ARBA" id="ARBA00022840"/>
    </source>
</evidence>
<evidence type="ECO:0000256" key="2">
    <source>
        <dbReference type="ARBA" id="ARBA00022679"/>
    </source>
</evidence>
<evidence type="ECO:0000313" key="5">
    <source>
        <dbReference type="EMBL" id="CAD8339315.1"/>
    </source>
</evidence>
<keyword evidence="4" id="KW-0067">ATP-binding</keyword>
<evidence type="ECO:0000256" key="3">
    <source>
        <dbReference type="ARBA" id="ARBA00022741"/>
    </source>
</evidence>
<proteinExistence type="inferred from homology"/>
<dbReference type="GO" id="GO:0005524">
    <property type="term" value="F:ATP binding"/>
    <property type="evidence" value="ECO:0007669"/>
    <property type="project" value="UniProtKB-KW"/>
</dbReference>
<dbReference type="Gene3D" id="3.40.50.300">
    <property type="entry name" value="P-loop containing nucleotide triphosphate hydrolases"/>
    <property type="match status" value="1"/>
</dbReference>